<dbReference type="InterPro" id="IPR015943">
    <property type="entry name" value="WD40/YVTN_repeat-like_dom_sf"/>
</dbReference>
<sequence>MTTIFKTNKKIAFFCLSSITFLLIVNHILFIESDQYIAITSSSNYSSNNLNSALNSQNNKPINALIGPGLTKKSYTELEVGQILSQNDTGGKAVSAVLMHNGYLFVPLGADHGGGRGDGAFSFYDISDQENPVVVFDSRDYPDVYHNSNSFNYVGNWGEVHSLPVIGNRMVITETDNGEAGFSIFDTSNFYDDDPNTLPQIIGRFRYPGVTSPTNYDGYSFSLASKGGKYVYAPTGAYGLYIVDITDPTNPTFVNNLRTAELSGVFPRAAVVLGDILVLYDVNAGSDLLVMDITDPANPVQLAHENDFDLGYQGFLYGSEFFSTADGSIRAYDISDPSNITTKIYNSNTGSEFLNPEYGFGKDNNVFIGHYPGLTKWDLANPNRPIARCEPSNPYADDYAFLTPLGNTAVITSDHGHTNKLNFGVHQAEPDNLAPAVKYILPKDGSASLSVNTCVGISFTDFIDPLSINDTTLEILNTSTNEIVSGTYSQMFGFVNFVPNLPLDVDTTYEVVLKDEGIKDWSGNAIGGGDSVITTFSTGPSIVTVKTPKINKVTDIYPGDTALFSIDLQGEDISEFTFSWDFGDGSLQTAYDSSLTKSHQYDTGGNFVVTLYVKYTQNDKLVQLTTIQAVTNDLTDEAPSRSAKILYDDVNNLVWNVNPDNNSVSAISATNYQLIYEIAVGENPKSLALASNNELWVVNKNSATISIIDTSTGTIDETLSLDYASSPVSILIDNTNNTAYIALQSTQKLIKYDINSKSLISSLDIGPWPKSLALDASRNQLWIARFISPEDAGKLTLVNTDTFTINKVISLQPSTGITDSATNGRGLPNYLGALAISPDGTQMFVPSKKDNIYRGIQRDGLPLTFEASVRSMGAQIDLDTGEENFADRVDFNNSDFATAAAYSPNGSQLFVTTNGTSSIWIVDAFDLTRRSEISSGGDAPDDLVISPDGKKIFVHNFMSRSVVAFDSNLACNTTCSIVKELSKTTVVTNEKLTDNVLLGKQLFYNSYDTRLSTDGYMSCASCHLDGTNDGRIWDFTNLDEGFRNTIDLKGKGKKGHGRSHWSSNFDEIHDFENQIRIFSLGSGLMSNSDYTYTQNTLGHPKKGISKDLDALAAYVESLDYIDNSPYTNNGELTPQAEQGKIVFNNLLCMSCHGGADFTDSPTNNLHDIGTIKATSGKRLGGDLLGIDTPTLRGLWLTAPYLHDGSASTIRDAIEAHTNVDLPTISVNDMDNLVTYLLQISDNECLYNEGDACNDRDPNTINDVYNDNCECIGEIVNDCNATGQMLFQRWDNISGTLTSNLTRSVDYPYNPTTEKTITGVIDQADSPDMGSNYGTKISGILCAPQTGYYTFWISGDDSTELYLSTDKYPSNAVLIANTGGTYTGYQQWDLRSSQESTPVYLEATHEYSFILLHKEGDGGDHFSAGWKLPNGTLQRPMPINNFSKPPSEPEPTYNCDATGEMLHQRWDGITGTVTSDLTSDGNYPDNPTTTNIMTGTLDQEGGVDDNYGSKVSGILCAPETGNYIFWVSGDDSTELYLSTDENPSNGVLIAETAEPGGDLWTNYQQWDKNSNQQSAPIFLEASHQYSFILLHKEGDGGDHFSAGWTLPSGTVERPMALTNFSVYPTEPEPEPMDTCDIFPMVSINGASAVETNFAELAKDGSVSLEPKTTNNSTNDWSWYGPNGFSAFTQTIALNNIQANQEGTYEVYHTNADNCVSTEYYYVKVNASLGIDDVYDVNVIKFYPNPTSGLLIIESSDDLSDAKITVTDINGRQISRTSNFKTESSGRIIINSSNWSSGLYFVSIENNNKKVIKKIVRK</sequence>
<dbReference type="PANTHER" id="PTHR46769:SF2">
    <property type="entry name" value="FIBROCYSTIN-L ISOFORM 2 PRECURSOR-RELATED"/>
    <property type="match status" value="1"/>
</dbReference>
<dbReference type="InterPro" id="IPR004852">
    <property type="entry name" value="Di-haem_cyt_c_peroxidsae"/>
</dbReference>
<dbReference type="Gene3D" id="1.10.760.10">
    <property type="entry name" value="Cytochrome c-like domain"/>
    <property type="match status" value="2"/>
</dbReference>
<feature type="domain" description="PA14" evidence="9">
    <location>
        <begin position="1279"/>
        <end position="1440"/>
    </location>
</feature>
<dbReference type="Pfam" id="PF18962">
    <property type="entry name" value="Por_Secre_tail"/>
    <property type="match status" value="1"/>
</dbReference>
<evidence type="ECO:0000259" key="8">
    <source>
        <dbReference type="PROSITE" id="PS51007"/>
    </source>
</evidence>
<evidence type="ECO:0000256" key="2">
    <source>
        <dbReference type="ARBA" id="ARBA00022723"/>
    </source>
</evidence>
<dbReference type="Proteomes" id="UP000182544">
    <property type="component" value="Unassembled WGS sequence"/>
</dbReference>
<keyword evidence="2 5" id="KW-0479">Metal-binding</keyword>
<dbReference type="InterPro" id="IPR052387">
    <property type="entry name" value="Fibrocystin"/>
</dbReference>
<dbReference type="Gene3D" id="2.60.120.1560">
    <property type="match status" value="1"/>
</dbReference>
<reference evidence="10 11" key="1">
    <citation type="submission" date="2016-10" db="EMBL/GenBank/DDBJ databases">
        <authorList>
            <person name="de Groot N.N."/>
        </authorList>
    </citation>
    <scope>NUCLEOTIDE SEQUENCE [LARGE SCALE GENOMIC DNA]</scope>
    <source>
        <strain evidence="10 11">DSM 18180</strain>
    </source>
</reference>
<feature type="domain" description="Cytochrome c" evidence="8">
    <location>
        <begin position="1134"/>
        <end position="1240"/>
    </location>
</feature>
<dbReference type="InterPro" id="IPR009056">
    <property type="entry name" value="Cyt_c-like_dom"/>
</dbReference>
<dbReference type="PROSITE" id="PS51820">
    <property type="entry name" value="PA14"/>
    <property type="match status" value="2"/>
</dbReference>
<dbReference type="SUPFAM" id="SSF46626">
    <property type="entry name" value="Cytochrome c"/>
    <property type="match status" value="2"/>
</dbReference>
<proteinExistence type="predicted"/>
<accession>A0A1K2INN3</accession>
<evidence type="ECO:0000256" key="6">
    <source>
        <dbReference type="SAM" id="Phobius"/>
    </source>
</evidence>
<keyword evidence="6" id="KW-0812">Transmembrane</keyword>
<evidence type="ECO:0000256" key="5">
    <source>
        <dbReference type="PROSITE-ProRule" id="PRU00433"/>
    </source>
</evidence>
<evidence type="ECO:0000256" key="4">
    <source>
        <dbReference type="ARBA" id="ARBA00023004"/>
    </source>
</evidence>
<name>A0A1K2INN3_9FLAO</name>
<dbReference type="GO" id="GO:0016491">
    <property type="term" value="F:oxidoreductase activity"/>
    <property type="evidence" value="ECO:0007669"/>
    <property type="project" value="InterPro"/>
</dbReference>
<organism evidence="10 11">
    <name type="scientific">Flaviramulus basaltis</name>
    <dbReference type="NCBI Taxonomy" id="369401"/>
    <lineage>
        <taxon>Bacteria</taxon>
        <taxon>Pseudomonadati</taxon>
        <taxon>Bacteroidota</taxon>
        <taxon>Flavobacteriia</taxon>
        <taxon>Flavobacteriales</taxon>
        <taxon>Flavobacteriaceae</taxon>
        <taxon>Flaviramulus</taxon>
    </lineage>
</organism>
<keyword evidence="3" id="KW-0732">Signal</keyword>
<evidence type="ECO:0000259" key="7">
    <source>
        <dbReference type="PROSITE" id="PS50093"/>
    </source>
</evidence>
<dbReference type="NCBIfam" id="TIGR04183">
    <property type="entry name" value="Por_Secre_tail"/>
    <property type="match status" value="1"/>
</dbReference>
<dbReference type="InterPro" id="IPR000601">
    <property type="entry name" value="PKD_dom"/>
</dbReference>
<dbReference type="InterPro" id="IPR013783">
    <property type="entry name" value="Ig-like_fold"/>
</dbReference>
<dbReference type="PROSITE" id="PS50093">
    <property type="entry name" value="PKD"/>
    <property type="match status" value="1"/>
</dbReference>
<dbReference type="Pfam" id="PF18911">
    <property type="entry name" value="PKD_4"/>
    <property type="match status" value="1"/>
</dbReference>
<dbReference type="EMBL" id="FPKV01000003">
    <property type="protein sequence ID" value="SFZ94061.1"/>
    <property type="molecule type" value="Genomic_DNA"/>
</dbReference>
<feature type="domain" description="PA14" evidence="9">
    <location>
        <begin position="1451"/>
        <end position="1618"/>
    </location>
</feature>
<evidence type="ECO:0000313" key="10">
    <source>
        <dbReference type="EMBL" id="SFZ94061.1"/>
    </source>
</evidence>
<keyword evidence="11" id="KW-1185">Reference proteome</keyword>
<dbReference type="InterPro" id="IPR011048">
    <property type="entry name" value="Haem_d1_sf"/>
</dbReference>
<dbReference type="Pfam" id="PF13205">
    <property type="entry name" value="Big_5"/>
    <property type="match status" value="1"/>
</dbReference>
<keyword evidence="4 5" id="KW-0408">Iron</keyword>
<protein>
    <submittedName>
        <fullName evidence="10">Por secretion system C-terminal sorting domain-containing protein</fullName>
    </submittedName>
</protein>
<dbReference type="PANTHER" id="PTHR46769">
    <property type="entry name" value="POLYCYSTIC KIDNEY AND HEPATIC DISEASE 1 (AUTOSOMAL RECESSIVE)-LIKE 1"/>
    <property type="match status" value="1"/>
</dbReference>
<feature type="domain" description="Cytochrome c" evidence="8">
    <location>
        <begin position="994"/>
        <end position="1119"/>
    </location>
</feature>
<dbReference type="InterPro" id="IPR037524">
    <property type="entry name" value="PA14/GLEYA"/>
</dbReference>
<dbReference type="SUPFAM" id="SSF49299">
    <property type="entry name" value="PKD domain"/>
    <property type="match status" value="1"/>
</dbReference>
<dbReference type="PROSITE" id="PS51007">
    <property type="entry name" value="CYTC"/>
    <property type="match status" value="2"/>
</dbReference>
<dbReference type="STRING" id="369401.SAMN05428642_103543"/>
<dbReference type="InterPro" id="IPR035986">
    <property type="entry name" value="PKD_dom_sf"/>
</dbReference>
<evidence type="ECO:0000256" key="1">
    <source>
        <dbReference type="ARBA" id="ARBA00022617"/>
    </source>
</evidence>
<dbReference type="Gene3D" id="2.130.10.10">
    <property type="entry name" value="YVTN repeat-like/Quinoprotein amine dehydrogenase"/>
    <property type="match status" value="2"/>
</dbReference>
<keyword evidence="6" id="KW-0472">Membrane</keyword>
<dbReference type="InterPro" id="IPR036909">
    <property type="entry name" value="Cyt_c-like_dom_sf"/>
</dbReference>
<keyword evidence="6" id="KW-1133">Transmembrane helix</keyword>
<dbReference type="OrthoDB" id="9805202at2"/>
<dbReference type="InterPro" id="IPR032812">
    <property type="entry name" value="SbsA_Ig"/>
</dbReference>
<keyword evidence="1 5" id="KW-0349">Heme</keyword>
<dbReference type="GO" id="GO:0046872">
    <property type="term" value="F:metal ion binding"/>
    <property type="evidence" value="ECO:0007669"/>
    <property type="project" value="UniProtKB-KW"/>
</dbReference>
<gene>
    <name evidence="10" type="ORF">SAMN05428642_103543</name>
</gene>
<evidence type="ECO:0000256" key="3">
    <source>
        <dbReference type="ARBA" id="ARBA00022729"/>
    </source>
</evidence>
<feature type="transmembrane region" description="Helical" evidence="6">
    <location>
        <begin position="12"/>
        <end position="31"/>
    </location>
</feature>
<evidence type="ECO:0000259" key="9">
    <source>
        <dbReference type="PROSITE" id="PS51820"/>
    </source>
</evidence>
<feature type="domain" description="PKD" evidence="7">
    <location>
        <begin position="564"/>
        <end position="613"/>
    </location>
</feature>
<dbReference type="InterPro" id="IPR026444">
    <property type="entry name" value="Secre_tail"/>
</dbReference>
<dbReference type="SUPFAM" id="SSF51004">
    <property type="entry name" value="C-terminal (heme d1) domain of cytochrome cd1-nitrite reductase"/>
    <property type="match status" value="1"/>
</dbReference>
<evidence type="ECO:0000313" key="11">
    <source>
        <dbReference type="Proteomes" id="UP000182544"/>
    </source>
</evidence>
<dbReference type="Gene3D" id="2.60.40.10">
    <property type="entry name" value="Immunoglobulins"/>
    <property type="match status" value="2"/>
</dbReference>
<dbReference type="RefSeq" id="WP_072403137.1">
    <property type="nucleotide sequence ID" value="NZ_FPKV01000003.1"/>
</dbReference>
<dbReference type="Pfam" id="PF03150">
    <property type="entry name" value="CCP_MauG"/>
    <property type="match status" value="1"/>
</dbReference>
<dbReference type="GO" id="GO:0020037">
    <property type="term" value="F:heme binding"/>
    <property type="evidence" value="ECO:0007669"/>
    <property type="project" value="InterPro"/>
</dbReference>
<dbReference type="GO" id="GO:0009055">
    <property type="term" value="F:electron transfer activity"/>
    <property type="evidence" value="ECO:0007669"/>
    <property type="project" value="InterPro"/>
</dbReference>